<sequence length="204" mass="22602">MTTIEMNVGQQQAEQSRTKRLKAATSSAHEALDTFITTAKPFENRSNFAKFVQTQYLFHRDLDVFYSNDTLDGLLPDLKGRRRLGFIEQDLADLEASVPTAADVRFRENDDTFDLPQAMGWLYVVEGSNLGAAFLLKDAAKLGLDETFGARHLAGAPEGRGLHWRTFVAALDAVSLSEDEENRVIAGAQAAFQAVHAHARQMMV</sequence>
<evidence type="ECO:0000313" key="2">
    <source>
        <dbReference type="Proteomes" id="UP000028701"/>
    </source>
</evidence>
<dbReference type="eggNOG" id="COG3230">
    <property type="taxonomic scope" value="Bacteria"/>
</dbReference>
<dbReference type="InterPro" id="IPR016084">
    <property type="entry name" value="Haem_Oase-like_multi-hlx"/>
</dbReference>
<dbReference type="EMBL" id="BBJU01000029">
    <property type="protein sequence ID" value="GAK72887.1"/>
    <property type="molecule type" value="Genomic_DNA"/>
</dbReference>
<accession>A0A081D1U1</accession>
<protein>
    <submittedName>
        <fullName evidence="1">Putative heme oxygenase</fullName>
    </submittedName>
</protein>
<dbReference type="RefSeq" id="WP_045232330.1">
    <property type="nucleotide sequence ID" value="NZ_BBJU01000029.1"/>
</dbReference>
<comment type="caution">
    <text evidence="1">The sequence shown here is derived from an EMBL/GenBank/DDBJ whole genome shotgun (WGS) entry which is preliminary data.</text>
</comment>
<evidence type="ECO:0000313" key="1">
    <source>
        <dbReference type="EMBL" id="GAK72887.1"/>
    </source>
</evidence>
<dbReference type="InterPro" id="IPR016053">
    <property type="entry name" value="Haem_Oase-like"/>
</dbReference>
<dbReference type="GO" id="GO:0006788">
    <property type="term" value="P:heme oxidation"/>
    <property type="evidence" value="ECO:0007669"/>
    <property type="project" value="InterPro"/>
</dbReference>
<organism evidence="1 2">
    <name type="scientific">Agrobacterium rubi TR3 = NBRC 13261</name>
    <dbReference type="NCBI Taxonomy" id="1368415"/>
    <lineage>
        <taxon>Bacteria</taxon>
        <taxon>Pseudomonadati</taxon>
        <taxon>Pseudomonadota</taxon>
        <taxon>Alphaproteobacteria</taxon>
        <taxon>Hyphomicrobiales</taxon>
        <taxon>Rhizobiaceae</taxon>
        <taxon>Rhizobium/Agrobacterium group</taxon>
        <taxon>Agrobacterium</taxon>
    </lineage>
</organism>
<dbReference type="GO" id="GO:0004392">
    <property type="term" value="F:heme oxygenase (decyclizing) activity"/>
    <property type="evidence" value="ECO:0007669"/>
    <property type="project" value="InterPro"/>
</dbReference>
<gene>
    <name evidence="1" type="ORF">RRU01S_29_00040</name>
</gene>
<dbReference type="SUPFAM" id="SSF48613">
    <property type="entry name" value="Heme oxygenase-like"/>
    <property type="match status" value="1"/>
</dbReference>
<dbReference type="Gene3D" id="1.20.910.10">
    <property type="entry name" value="Heme oxygenase-like"/>
    <property type="match status" value="1"/>
</dbReference>
<name>A0A081D1U1_9HYPH</name>
<dbReference type="OrthoDB" id="9149607at2"/>
<dbReference type="AlphaFoldDB" id="A0A081D1U1"/>
<dbReference type="CDD" id="cd19166">
    <property type="entry name" value="HemeO-bac"/>
    <property type="match status" value="1"/>
</dbReference>
<proteinExistence type="predicted"/>
<dbReference type="Pfam" id="PF01126">
    <property type="entry name" value="Heme_oxygenase"/>
    <property type="match status" value="1"/>
</dbReference>
<dbReference type="Proteomes" id="UP000028701">
    <property type="component" value="Unassembled WGS sequence"/>
</dbReference>
<reference evidence="1 2" key="1">
    <citation type="submission" date="2014-08" db="EMBL/GenBank/DDBJ databases">
        <title>Whole genome shotgun sequence of Rhizobium rubi NBRC 13261.</title>
        <authorList>
            <person name="Katano-Makiyama Y."/>
            <person name="Hosoyama A."/>
            <person name="Hashimoto M."/>
            <person name="Hosoyama Y."/>
            <person name="Noguchi M."/>
            <person name="Tsuchikane K."/>
            <person name="Uohara A."/>
            <person name="Ohji S."/>
            <person name="Ichikawa N."/>
            <person name="Kimura A."/>
            <person name="Yamazoe A."/>
            <person name="Fujita N."/>
        </authorList>
    </citation>
    <scope>NUCLEOTIDE SEQUENCE [LARGE SCALE GENOMIC DNA]</scope>
    <source>
        <strain evidence="1 2">NBRC 13261</strain>
    </source>
</reference>